<feature type="non-terminal residue" evidence="1">
    <location>
        <position position="46"/>
    </location>
</feature>
<sequence>MVADGLGVWWLGRAPHVTSPCIVTGTCPRVLCDPGSSNEAMKHLSC</sequence>
<evidence type="ECO:0000313" key="2">
    <source>
        <dbReference type="Proteomes" id="UP000234681"/>
    </source>
</evidence>
<dbReference type="Proteomes" id="UP000234681">
    <property type="component" value="Chromosome 1"/>
</dbReference>
<dbReference type="EMBL" id="CH473979">
    <property type="protein sequence ID" value="EDM08290.1"/>
    <property type="molecule type" value="Genomic_DNA"/>
</dbReference>
<accession>A6J8E4</accession>
<proteinExistence type="predicted"/>
<reference evidence="1 2" key="1">
    <citation type="submission" date="2005-09" db="EMBL/GenBank/DDBJ databases">
        <authorList>
            <person name="Mural R.J."/>
            <person name="Li P.W."/>
            <person name="Adams M.D."/>
            <person name="Amanatides P.G."/>
            <person name="Baden-Tillson H."/>
            <person name="Barnstead M."/>
            <person name="Chin S.H."/>
            <person name="Dew I."/>
            <person name="Evans C.A."/>
            <person name="Ferriera S."/>
            <person name="Flanigan M."/>
            <person name="Fosler C."/>
            <person name="Glodek A."/>
            <person name="Gu Z."/>
            <person name="Holt R.A."/>
            <person name="Jennings D."/>
            <person name="Kraft C.L."/>
            <person name="Lu F."/>
            <person name="Nguyen T."/>
            <person name="Nusskern D.R."/>
            <person name="Pfannkoch C.M."/>
            <person name="Sitter C."/>
            <person name="Sutton G.G."/>
            <person name="Venter J.C."/>
            <person name="Wang Z."/>
            <person name="Woodage T."/>
            <person name="Zheng X.H."/>
            <person name="Zhong F."/>
        </authorList>
    </citation>
    <scope>NUCLEOTIDE SEQUENCE [LARGE SCALE GENOMIC DNA]</scope>
    <source>
        <strain>BN</strain>
        <strain evidence="2">Sprague-Dawley</strain>
    </source>
</reference>
<dbReference type="AlphaFoldDB" id="A6J8E4"/>
<protein>
    <submittedName>
        <fullName evidence="1">RCG53886</fullName>
    </submittedName>
</protein>
<evidence type="ECO:0000313" key="1">
    <source>
        <dbReference type="EMBL" id="EDM08290.1"/>
    </source>
</evidence>
<name>A6J8E4_RAT</name>
<gene>
    <name evidence="1" type="ORF">rCG_53886</name>
</gene>
<organism evidence="1 2">
    <name type="scientific">Rattus norvegicus</name>
    <name type="common">Rat</name>
    <dbReference type="NCBI Taxonomy" id="10116"/>
    <lineage>
        <taxon>Eukaryota</taxon>
        <taxon>Metazoa</taxon>
        <taxon>Chordata</taxon>
        <taxon>Craniata</taxon>
        <taxon>Vertebrata</taxon>
        <taxon>Euteleostomi</taxon>
        <taxon>Mammalia</taxon>
        <taxon>Eutheria</taxon>
        <taxon>Euarchontoglires</taxon>
        <taxon>Glires</taxon>
        <taxon>Rodentia</taxon>
        <taxon>Myomorpha</taxon>
        <taxon>Muroidea</taxon>
        <taxon>Muridae</taxon>
        <taxon>Murinae</taxon>
        <taxon>Rattus</taxon>
    </lineage>
</organism>